<sequence length="79" mass="8382">MTAIRLNPLEARLRDGEFPLLGKPPFSLGWDISGVVEQALTWRFRPGDEVAGSNAASSSCSASPSIPWQATPSTASRAP</sequence>
<dbReference type="Gene3D" id="3.90.180.10">
    <property type="entry name" value="Medium-chain alcohol dehydrogenases, catalytic domain"/>
    <property type="match status" value="1"/>
</dbReference>
<accession>A0A318JV16</accession>
<evidence type="ECO:0000259" key="2">
    <source>
        <dbReference type="Pfam" id="PF08240"/>
    </source>
</evidence>
<dbReference type="Proteomes" id="UP000247569">
    <property type="component" value="Unassembled WGS sequence"/>
</dbReference>
<feature type="region of interest" description="Disordered" evidence="1">
    <location>
        <begin position="49"/>
        <end position="79"/>
    </location>
</feature>
<reference evidence="3 4" key="1">
    <citation type="submission" date="2018-05" db="EMBL/GenBank/DDBJ databases">
        <title>Genomic Encyclopedia of Type Strains, Phase IV (KMG-IV): sequencing the most valuable type-strain genomes for metagenomic binning, comparative biology and taxonomic classification.</title>
        <authorList>
            <person name="Goeker M."/>
        </authorList>
    </citation>
    <scope>NUCLEOTIDE SEQUENCE [LARGE SCALE GENOMIC DNA]</scope>
    <source>
        <strain evidence="3 4">DSM 44704</strain>
    </source>
</reference>
<evidence type="ECO:0000256" key="1">
    <source>
        <dbReference type="SAM" id="MobiDB-lite"/>
    </source>
</evidence>
<dbReference type="RefSeq" id="WP_040735608.1">
    <property type="nucleotide sequence ID" value="NZ_QJKF01000012.1"/>
</dbReference>
<gene>
    <name evidence="3" type="ORF">DFR70_112220</name>
</gene>
<protein>
    <recommendedName>
        <fullName evidence="2">Alcohol dehydrogenase-like N-terminal domain-containing protein</fullName>
    </recommendedName>
</protein>
<feature type="compositionally biased region" description="Low complexity" evidence="1">
    <location>
        <begin position="51"/>
        <end position="65"/>
    </location>
</feature>
<dbReference type="InterPro" id="IPR013154">
    <property type="entry name" value="ADH-like_N"/>
</dbReference>
<feature type="domain" description="Alcohol dehydrogenase-like N-terminal" evidence="2">
    <location>
        <begin position="3"/>
        <end position="62"/>
    </location>
</feature>
<keyword evidence="4" id="KW-1185">Reference proteome</keyword>
<feature type="compositionally biased region" description="Polar residues" evidence="1">
    <location>
        <begin position="66"/>
        <end position="79"/>
    </location>
</feature>
<name>A0A318JV16_9NOCA</name>
<dbReference type="AlphaFoldDB" id="A0A318JV16"/>
<evidence type="ECO:0000313" key="4">
    <source>
        <dbReference type="Proteomes" id="UP000247569"/>
    </source>
</evidence>
<dbReference type="SUPFAM" id="SSF50129">
    <property type="entry name" value="GroES-like"/>
    <property type="match status" value="1"/>
</dbReference>
<dbReference type="Pfam" id="PF08240">
    <property type="entry name" value="ADH_N"/>
    <property type="match status" value="1"/>
</dbReference>
<evidence type="ECO:0000313" key="3">
    <source>
        <dbReference type="EMBL" id="PXX59303.1"/>
    </source>
</evidence>
<proteinExistence type="predicted"/>
<organism evidence="3 4">
    <name type="scientific">Nocardia tenerifensis</name>
    <dbReference type="NCBI Taxonomy" id="228006"/>
    <lineage>
        <taxon>Bacteria</taxon>
        <taxon>Bacillati</taxon>
        <taxon>Actinomycetota</taxon>
        <taxon>Actinomycetes</taxon>
        <taxon>Mycobacteriales</taxon>
        <taxon>Nocardiaceae</taxon>
        <taxon>Nocardia</taxon>
    </lineage>
</organism>
<dbReference type="EMBL" id="QJKF01000012">
    <property type="protein sequence ID" value="PXX59303.1"/>
    <property type="molecule type" value="Genomic_DNA"/>
</dbReference>
<comment type="caution">
    <text evidence="3">The sequence shown here is derived from an EMBL/GenBank/DDBJ whole genome shotgun (WGS) entry which is preliminary data.</text>
</comment>
<dbReference type="InterPro" id="IPR011032">
    <property type="entry name" value="GroES-like_sf"/>
</dbReference>